<dbReference type="OrthoDB" id="10264870at2759"/>
<sequence length="362" mass="40287">MLPNQSYSRIDTLELKALIIQKIGHQRAEKYFDQLQRLFSLKISKCEFNKFCFRTLGRENIPLHNQLIRSIVKNACVAKVPPVKASKKFGNTLNVKVTNGYQRNRLQSLYGDVFPPSPRKGRSPVNRDRKFRDRPSPLGPLGKPQSLTCGDFPSEELVSKAQEQQSATELLSLGSRPPVEVASVEDGEEVEQVAGSPGVQSRSPVTAPLGVSMNLGGARKALSNVSISGNYHPETCQNCGELPDTRSLRSRLQQKLEMEGFNISIDCVNLLNNGLDAYLKRLLEPCMRLAVSRCGSEHLNQLNAQFNPGLNGMLPGRYMERAKSSTYASLLDFHAAMELNPCILGEDWAIQLEKIMLRSSEE</sequence>
<feature type="compositionally biased region" description="Basic and acidic residues" evidence="1">
    <location>
        <begin position="125"/>
        <end position="135"/>
    </location>
</feature>
<feature type="region of interest" description="Disordered" evidence="1">
    <location>
        <begin position="171"/>
        <end position="205"/>
    </location>
</feature>
<name>A0A978UT80_ZIZJJ</name>
<dbReference type="Proteomes" id="UP000813462">
    <property type="component" value="Unassembled WGS sequence"/>
</dbReference>
<dbReference type="GO" id="GO:0003713">
    <property type="term" value="F:transcription coactivator activity"/>
    <property type="evidence" value="ECO:0007669"/>
    <property type="project" value="TreeGrafter"/>
</dbReference>
<evidence type="ECO:0008006" key="4">
    <source>
        <dbReference type="Google" id="ProtNLM"/>
    </source>
</evidence>
<gene>
    <name evidence="2" type="ORF">FEM48_Zijuj09G0132800</name>
</gene>
<dbReference type="CDD" id="cd22933">
    <property type="entry name" value="HFD_HFI1"/>
    <property type="match status" value="1"/>
</dbReference>
<feature type="region of interest" description="Disordered" evidence="1">
    <location>
        <begin position="109"/>
        <end position="146"/>
    </location>
</feature>
<dbReference type="Pfam" id="PF12767">
    <property type="entry name" value="SAGA-Tad1"/>
    <property type="match status" value="1"/>
</dbReference>
<dbReference type="PANTHER" id="PTHR21277:SF44">
    <property type="entry name" value="TRANSCRIPTIONAL REGULATOR OF RNA POLII, SAGA, SUBUNIT"/>
    <property type="match status" value="1"/>
</dbReference>
<comment type="caution">
    <text evidence="2">The sequence shown here is derived from an EMBL/GenBank/DDBJ whole genome shotgun (WGS) entry which is preliminary data.</text>
</comment>
<evidence type="ECO:0000256" key="1">
    <source>
        <dbReference type="SAM" id="MobiDB-lite"/>
    </source>
</evidence>
<dbReference type="AlphaFoldDB" id="A0A978UT80"/>
<reference evidence="2" key="1">
    <citation type="journal article" date="2021" name="Front. Plant Sci.">
        <title>Chromosome-Scale Genome Assembly for Chinese Sour Jujube and Insights Into Its Genome Evolution and Domestication Signature.</title>
        <authorList>
            <person name="Shen L.-Y."/>
            <person name="Luo H."/>
            <person name="Wang X.-L."/>
            <person name="Wang X.-M."/>
            <person name="Qiu X.-J."/>
            <person name="Liu H."/>
            <person name="Zhou S.-S."/>
            <person name="Jia K.-H."/>
            <person name="Nie S."/>
            <person name="Bao Y.-T."/>
            <person name="Zhang R.-G."/>
            <person name="Yun Q.-Z."/>
            <person name="Chai Y.-H."/>
            <person name="Lu J.-Y."/>
            <person name="Li Y."/>
            <person name="Zhao S.-W."/>
            <person name="Mao J.-F."/>
            <person name="Jia S.-G."/>
            <person name="Mao Y.-M."/>
        </authorList>
    </citation>
    <scope>NUCLEOTIDE SEQUENCE</scope>
    <source>
        <strain evidence="2">AT0</strain>
        <tissue evidence="2">Leaf</tissue>
    </source>
</reference>
<dbReference type="EMBL" id="JAEACU010000009">
    <property type="protein sequence ID" value="KAH7518080.1"/>
    <property type="molecule type" value="Genomic_DNA"/>
</dbReference>
<evidence type="ECO:0000313" key="2">
    <source>
        <dbReference type="EMBL" id="KAH7518080.1"/>
    </source>
</evidence>
<evidence type="ECO:0000313" key="3">
    <source>
        <dbReference type="Proteomes" id="UP000813462"/>
    </source>
</evidence>
<dbReference type="InterPro" id="IPR024738">
    <property type="entry name" value="Hfi1/Tada1"/>
</dbReference>
<organism evidence="2 3">
    <name type="scientific">Ziziphus jujuba var. spinosa</name>
    <dbReference type="NCBI Taxonomy" id="714518"/>
    <lineage>
        <taxon>Eukaryota</taxon>
        <taxon>Viridiplantae</taxon>
        <taxon>Streptophyta</taxon>
        <taxon>Embryophyta</taxon>
        <taxon>Tracheophyta</taxon>
        <taxon>Spermatophyta</taxon>
        <taxon>Magnoliopsida</taxon>
        <taxon>eudicotyledons</taxon>
        <taxon>Gunneridae</taxon>
        <taxon>Pentapetalae</taxon>
        <taxon>rosids</taxon>
        <taxon>fabids</taxon>
        <taxon>Rosales</taxon>
        <taxon>Rhamnaceae</taxon>
        <taxon>Paliureae</taxon>
        <taxon>Ziziphus</taxon>
    </lineage>
</organism>
<protein>
    <recommendedName>
        <fullName evidence="4">Transcriptional coactivator Hfi1/Transcriptional adapter 1</fullName>
    </recommendedName>
</protein>
<accession>A0A978UT80</accession>
<dbReference type="GO" id="GO:0006357">
    <property type="term" value="P:regulation of transcription by RNA polymerase II"/>
    <property type="evidence" value="ECO:0007669"/>
    <property type="project" value="TreeGrafter"/>
</dbReference>
<proteinExistence type="predicted"/>
<dbReference type="GO" id="GO:0000124">
    <property type="term" value="C:SAGA complex"/>
    <property type="evidence" value="ECO:0007669"/>
    <property type="project" value="TreeGrafter"/>
</dbReference>
<dbReference type="PANTHER" id="PTHR21277">
    <property type="entry name" value="TRANSCRIPTIONAL ADAPTER 1"/>
    <property type="match status" value="1"/>
</dbReference>